<keyword evidence="1" id="KW-0472">Membrane</keyword>
<feature type="transmembrane region" description="Helical" evidence="1">
    <location>
        <begin position="41"/>
        <end position="60"/>
    </location>
</feature>
<protein>
    <submittedName>
        <fullName evidence="2">Uncharacterized protein</fullName>
    </submittedName>
</protein>
<keyword evidence="1" id="KW-1133">Transmembrane helix</keyword>
<keyword evidence="1" id="KW-0812">Transmembrane</keyword>
<gene>
    <name evidence="2" type="ORF">LCGC14_1562600</name>
</gene>
<reference evidence="2" key="1">
    <citation type="journal article" date="2015" name="Nature">
        <title>Complex archaea that bridge the gap between prokaryotes and eukaryotes.</title>
        <authorList>
            <person name="Spang A."/>
            <person name="Saw J.H."/>
            <person name="Jorgensen S.L."/>
            <person name="Zaremba-Niedzwiedzka K."/>
            <person name="Martijn J."/>
            <person name="Lind A.E."/>
            <person name="van Eijk R."/>
            <person name="Schleper C."/>
            <person name="Guy L."/>
            <person name="Ettema T.J."/>
        </authorList>
    </citation>
    <scope>NUCLEOTIDE SEQUENCE</scope>
</reference>
<sequence>MDNGEYQKKVIDSLARLETNMKGVCKKQRDHEKRIRFLEKGVWIVIGILVIAEIVLRAMMK</sequence>
<accession>A0A0F9ILZ8</accession>
<dbReference type="AlphaFoldDB" id="A0A0F9ILZ8"/>
<name>A0A0F9ILZ8_9ZZZZ</name>
<proteinExistence type="predicted"/>
<comment type="caution">
    <text evidence="2">The sequence shown here is derived from an EMBL/GenBank/DDBJ whole genome shotgun (WGS) entry which is preliminary data.</text>
</comment>
<organism evidence="2">
    <name type="scientific">marine sediment metagenome</name>
    <dbReference type="NCBI Taxonomy" id="412755"/>
    <lineage>
        <taxon>unclassified sequences</taxon>
        <taxon>metagenomes</taxon>
        <taxon>ecological metagenomes</taxon>
    </lineage>
</organism>
<dbReference type="EMBL" id="LAZR01012088">
    <property type="protein sequence ID" value="KKM43720.1"/>
    <property type="molecule type" value="Genomic_DNA"/>
</dbReference>
<evidence type="ECO:0000313" key="2">
    <source>
        <dbReference type="EMBL" id="KKM43720.1"/>
    </source>
</evidence>
<evidence type="ECO:0000256" key="1">
    <source>
        <dbReference type="SAM" id="Phobius"/>
    </source>
</evidence>